<dbReference type="NCBIfam" id="NF033740">
    <property type="entry name" value="MarP_fam_protase"/>
    <property type="match status" value="1"/>
</dbReference>
<evidence type="ECO:0000313" key="6">
    <source>
        <dbReference type="EMBL" id="GGQ77156.1"/>
    </source>
</evidence>
<accession>A0A918BL78</accession>
<dbReference type="SUPFAM" id="SSF50494">
    <property type="entry name" value="Trypsin-like serine proteases"/>
    <property type="match status" value="1"/>
</dbReference>
<evidence type="ECO:0000256" key="5">
    <source>
        <dbReference type="SAM" id="Phobius"/>
    </source>
</evidence>
<evidence type="ECO:0000256" key="1">
    <source>
        <dbReference type="ARBA" id="ARBA00004141"/>
    </source>
</evidence>
<dbReference type="GO" id="GO:0016020">
    <property type="term" value="C:membrane"/>
    <property type="evidence" value="ECO:0007669"/>
    <property type="project" value="UniProtKB-SubCell"/>
</dbReference>
<feature type="transmembrane region" description="Helical" evidence="5">
    <location>
        <begin position="102"/>
        <end position="125"/>
    </location>
</feature>
<dbReference type="GO" id="GO:0004252">
    <property type="term" value="F:serine-type endopeptidase activity"/>
    <property type="evidence" value="ECO:0007669"/>
    <property type="project" value="InterPro"/>
</dbReference>
<gene>
    <name evidence="6" type="ORF">GCM10010145_53610</name>
</gene>
<dbReference type="InterPro" id="IPR009003">
    <property type="entry name" value="Peptidase_S1_PA"/>
</dbReference>
<dbReference type="Pfam" id="PF02674">
    <property type="entry name" value="Colicin_V"/>
    <property type="match status" value="1"/>
</dbReference>
<feature type="transmembrane region" description="Helical" evidence="5">
    <location>
        <begin position="28"/>
        <end position="49"/>
    </location>
</feature>
<comment type="caution">
    <text evidence="6">The sequence shown here is derived from an EMBL/GenBank/DDBJ whole genome shotgun (WGS) entry which is preliminary data.</text>
</comment>
<keyword evidence="3 5" id="KW-1133">Transmembrane helix</keyword>
<keyword evidence="2 5" id="KW-0812">Transmembrane</keyword>
<dbReference type="InterPro" id="IPR047680">
    <property type="entry name" value="MarP-like"/>
</dbReference>
<evidence type="ECO:0008006" key="8">
    <source>
        <dbReference type="Google" id="ProtNLM"/>
    </source>
</evidence>
<evidence type="ECO:0000256" key="4">
    <source>
        <dbReference type="ARBA" id="ARBA00023136"/>
    </source>
</evidence>
<evidence type="ECO:0000256" key="2">
    <source>
        <dbReference type="ARBA" id="ARBA00022692"/>
    </source>
</evidence>
<dbReference type="InterPro" id="IPR001940">
    <property type="entry name" value="Peptidase_S1C"/>
</dbReference>
<dbReference type="EMBL" id="BMQK01000015">
    <property type="protein sequence ID" value="GGQ77156.1"/>
    <property type="molecule type" value="Genomic_DNA"/>
</dbReference>
<keyword evidence="4 5" id="KW-0472">Membrane</keyword>
<proteinExistence type="predicted"/>
<dbReference type="InterPro" id="IPR043504">
    <property type="entry name" value="Peptidase_S1_PA_chymotrypsin"/>
</dbReference>
<dbReference type="RefSeq" id="WP_189219441.1">
    <property type="nucleotide sequence ID" value="NZ_BMQK01000015.1"/>
</dbReference>
<dbReference type="PRINTS" id="PR00834">
    <property type="entry name" value="PROTEASES2C"/>
</dbReference>
<dbReference type="AlphaFoldDB" id="A0A918BL78"/>
<name>A0A918BL78_9ACTN</name>
<feature type="transmembrane region" description="Helical" evidence="5">
    <location>
        <begin position="61"/>
        <end position="81"/>
    </location>
</feature>
<dbReference type="Gene3D" id="2.40.10.10">
    <property type="entry name" value="Trypsin-like serine proteases"/>
    <property type="match status" value="2"/>
</dbReference>
<keyword evidence="7" id="KW-1185">Reference proteome</keyword>
<dbReference type="PANTHER" id="PTHR43019">
    <property type="entry name" value="SERINE ENDOPROTEASE DEGS"/>
    <property type="match status" value="1"/>
</dbReference>
<comment type="subcellular location">
    <subcellularLocation>
        <location evidence="1">Membrane</location>
        <topology evidence="1">Multi-pass membrane protein</topology>
    </subcellularLocation>
</comment>
<dbReference type="GO" id="GO:0009403">
    <property type="term" value="P:toxin biosynthetic process"/>
    <property type="evidence" value="ECO:0007669"/>
    <property type="project" value="InterPro"/>
</dbReference>
<dbReference type="PANTHER" id="PTHR43019:SF23">
    <property type="entry name" value="PROTEASE DO-LIKE 5, CHLOROPLASTIC"/>
    <property type="match status" value="1"/>
</dbReference>
<reference evidence="6" key="1">
    <citation type="journal article" date="2014" name="Int. J. Syst. Evol. Microbiol.">
        <title>Complete genome sequence of Corynebacterium casei LMG S-19264T (=DSM 44701T), isolated from a smear-ripened cheese.</title>
        <authorList>
            <consortium name="US DOE Joint Genome Institute (JGI-PGF)"/>
            <person name="Walter F."/>
            <person name="Albersmeier A."/>
            <person name="Kalinowski J."/>
            <person name="Ruckert C."/>
        </authorList>
    </citation>
    <scope>NUCLEOTIDE SEQUENCE</scope>
    <source>
        <strain evidence="6">JCM 3131</strain>
    </source>
</reference>
<evidence type="ECO:0000313" key="7">
    <source>
        <dbReference type="Proteomes" id="UP000620156"/>
    </source>
</evidence>
<evidence type="ECO:0000256" key="3">
    <source>
        <dbReference type="ARBA" id="ARBA00022989"/>
    </source>
</evidence>
<protein>
    <recommendedName>
        <fullName evidence="8">Serine protease</fullName>
    </recommendedName>
</protein>
<organism evidence="6 7">
    <name type="scientific">Streptomyces ruber</name>
    <dbReference type="NCBI Taxonomy" id="83378"/>
    <lineage>
        <taxon>Bacteria</taxon>
        <taxon>Bacillati</taxon>
        <taxon>Actinomycetota</taxon>
        <taxon>Actinomycetes</taxon>
        <taxon>Kitasatosporales</taxon>
        <taxon>Streptomycetaceae</taxon>
        <taxon>Streptomyces</taxon>
    </lineage>
</organism>
<dbReference type="Pfam" id="PF13365">
    <property type="entry name" value="Trypsin_2"/>
    <property type="match status" value="1"/>
</dbReference>
<sequence length="399" mass="41798">MNVLDILLLVAAAWFAVVGYRQGFVVGILSVIGFLGGGLGAVLLLPVVWDALTDDAEVSTAAAVAAVIVVIVCASVGQALTTHLGNKLRRYITWSPARALDATGGALVNVVAMLLVAWLIGSLLAGTTIRTVAKEVRGSRLLLGVQSVLPDQANSWFDDFTSVLAQNGFPQVFSPFAQEPITEVQPPDPALAGGAVAARAKKSIVKVMGTAESCGKVLEGTGFVFDQRRVMTNAHVVGGVDEPTVQIGGEGRTYDATVVLYDWRRDIAVLDVPDLDAPVLEFTTDDAVSGNGAIVAGFPENGAYDVRPARVRGRITADGADIYHRGTVRRDVYSLYATVRQGNSGGPLLTPDGKVYGVIFAKSLDDPDTGYALTADEVRGNISAGRTANQQVGSDSCAL</sequence>
<dbReference type="InterPro" id="IPR003825">
    <property type="entry name" value="Colicin-V_CvpA"/>
</dbReference>
<reference evidence="6" key="2">
    <citation type="submission" date="2020-09" db="EMBL/GenBank/DDBJ databases">
        <authorList>
            <person name="Sun Q."/>
            <person name="Ohkuma M."/>
        </authorList>
    </citation>
    <scope>NUCLEOTIDE SEQUENCE</scope>
    <source>
        <strain evidence="6">JCM 3131</strain>
    </source>
</reference>
<dbReference type="GO" id="GO:0006508">
    <property type="term" value="P:proteolysis"/>
    <property type="evidence" value="ECO:0007669"/>
    <property type="project" value="InterPro"/>
</dbReference>
<dbReference type="Proteomes" id="UP000620156">
    <property type="component" value="Unassembled WGS sequence"/>
</dbReference>
<feature type="transmembrane region" description="Helical" evidence="5">
    <location>
        <begin position="6"/>
        <end position="21"/>
    </location>
</feature>